<comment type="caution">
    <text evidence="1">The sequence shown here is derived from an EMBL/GenBank/DDBJ whole genome shotgun (WGS) entry which is preliminary data.</text>
</comment>
<name>A0A6M2BT82_9GAMM</name>
<gene>
    <name evidence="1" type="ORF">G7Y85_12390</name>
</gene>
<evidence type="ECO:0000313" key="2">
    <source>
        <dbReference type="Proteomes" id="UP000472676"/>
    </source>
</evidence>
<protein>
    <submittedName>
        <fullName evidence="1">Uncharacterized protein</fullName>
    </submittedName>
</protein>
<dbReference type="Proteomes" id="UP000472676">
    <property type="component" value="Unassembled WGS sequence"/>
</dbReference>
<organism evidence="1 2">
    <name type="scientific">Solimonas terrae</name>
    <dbReference type="NCBI Taxonomy" id="1396819"/>
    <lineage>
        <taxon>Bacteria</taxon>
        <taxon>Pseudomonadati</taxon>
        <taxon>Pseudomonadota</taxon>
        <taxon>Gammaproteobacteria</taxon>
        <taxon>Nevskiales</taxon>
        <taxon>Nevskiaceae</taxon>
        <taxon>Solimonas</taxon>
    </lineage>
</organism>
<sequence>MAIVNRRAKAKVAAPLPAETENFAFAAEIPVGEREPLWKLQLQVHSTPQADGEHTRLRAHLQTNLGSALRPALARSAPDVAALPRPDPSSATSARALRLAERAGHAAQNLAQRALRVPVLRRLAEPLLQLDFNTWIEIQASTASLDRGSHSLLPQAERLHTLGIRPRRAGDEPLAETWAGEAPDGYAQVSVLQIDKRHLPERLLRLLGNRPFGLAATIVNTVQQKKAQGH</sequence>
<proteinExistence type="predicted"/>
<reference evidence="1 2" key="1">
    <citation type="journal article" date="2014" name="Int. J. Syst. Evol. Microbiol.">
        <title>Solimonas terrae sp. nov., isolated from soil.</title>
        <authorList>
            <person name="Kim S.J."/>
            <person name="Moon J.Y."/>
            <person name="Weon H.Y."/>
            <person name="Ahn J.H."/>
            <person name="Chen W.M."/>
            <person name="Kwon S.W."/>
        </authorList>
    </citation>
    <scope>NUCLEOTIDE SEQUENCE [LARGE SCALE GENOMIC DNA]</scope>
    <source>
        <strain evidence="1 2">KIS83-12</strain>
    </source>
</reference>
<evidence type="ECO:0000313" key="1">
    <source>
        <dbReference type="EMBL" id="NGY05564.1"/>
    </source>
</evidence>
<dbReference type="AlphaFoldDB" id="A0A6M2BT82"/>
<dbReference type="RefSeq" id="WP_166257317.1">
    <property type="nucleotide sequence ID" value="NZ_JAAMOW010000006.1"/>
</dbReference>
<dbReference type="EMBL" id="JAAMOW010000006">
    <property type="protein sequence ID" value="NGY05564.1"/>
    <property type="molecule type" value="Genomic_DNA"/>
</dbReference>
<accession>A0A6M2BT82</accession>
<keyword evidence="2" id="KW-1185">Reference proteome</keyword>